<dbReference type="InterPro" id="IPR029787">
    <property type="entry name" value="Nucleotide_cyclase"/>
</dbReference>
<dbReference type="RefSeq" id="WP_258332648.1">
    <property type="nucleotide sequence ID" value="NZ_JAPTGG010000014.1"/>
</dbReference>
<evidence type="ECO:0000313" key="1">
    <source>
        <dbReference type="EMBL" id="MCZ0866620.1"/>
    </source>
</evidence>
<dbReference type="AlphaFoldDB" id="A0A9J6RQ39"/>
<dbReference type="Proteomes" id="UP001069090">
    <property type="component" value="Unassembled WGS sequence"/>
</dbReference>
<dbReference type="Gene3D" id="3.30.70.1230">
    <property type="entry name" value="Nucleotide cyclase"/>
    <property type="match status" value="1"/>
</dbReference>
<name>A0A9J6RQ39_9GAMM</name>
<sequence>MVDENSNPLGLDASIAAEIGKVQQLNLQLLAQQFNELWGHGRNIILCWCAVEAGIEVLVVPHYFLSDFTESLNDCSPVDRLDALNGRFIRQLISGGRQLSVEDLHGTAKRFDLEIQTLELPVPVTKKLAVCKAIDQLVQRYSLNYVKNRGVLLFDICDFSRATSFEQISQLSSLSYSLNSARVKLLSTGVEVNFSRTTTGDGYYIWNQDTKPQGNADLFYFMLLVLADNALARRKMQQKNKGRRVNANNVPLLRTGFHIGSHYEFYQTESGNGAVDSFIVGDVTIELARMLELAQPGQIFIGDIDTWLPTSRSEGAYLVTVDSQNFVDRVSRRTSPLNGLELSGEKISDIHCYLTGETGASAGRSVRRFKVTDKHGYSRNVYNLRINIRTCDGRPLLLGLSDSNLPKRQYDGVTAIADSERVLKRLSPSIAVADD</sequence>
<protein>
    <submittedName>
        <fullName evidence="1">Uncharacterized protein</fullName>
    </submittedName>
</protein>
<keyword evidence="2" id="KW-1185">Reference proteome</keyword>
<organism evidence="1 2">
    <name type="scientific">Dasania phycosphaerae</name>
    <dbReference type="NCBI Taxonomy" id="2950436"/>
    <lineage>
        <taxon>Bacteria</taxon>
        <taxon>Pseudomonadati</taxon>
        <taxon>Pseudomonadota</taxon>
        <taxon>Gammaproteobacteria</taxon>
        <taxon>Cellvibrionales</taxon>
        <taxon>Spongiibacteraceae</taxon>
        <taxon>Dasania</taxon>
    </lineage>
</organism>
<evidence type="ECO:0000313" key="2">
    <source>
        <dbReference type="Proteomes" id="UP001069090"/>
    </source>
</evidence>
<proteinExistence type="predicted"/>
<gene>
    <name evidence="1" type="ORF">O0V09_15520</name>
</gene>
<dbReference type="EMBL" id="JAPTGG010000014">
    <property type="protein sequence ID" value="MCZ0866620.1"/>
    <property type="molecule type" value="Genomic_DNA"/>
</dbReference>
<reference evidence="1 2" key="1">
    <citation type="submission" date="2022-12" db="EMBL/GenBank/DDBJ databases">
        <title>Dasania phycosphaerae sp. nov., isolated from particulate material of the south coast of Korea.</title>
        <authorList>
            <person name="Jiang Y."/>
        </authorList>
    </citation>
    <scope>NUCLEOTIDE SEQUENCE [LARGE SCALE GENOMIC DNA]</scope>
    <source>
        <strain evidence="1 2">GY-19</strain>
    </source>
</reference>
<accession>A0A9J6RQ39</accession>
<comment type="caution">
    <text evidence="1">The sequence shown here is derived from an EMBL/GenBank/DDBJ whole genome shotgun (WGS) entry which is preliminary data.</text>
</comment>